<protein>
    <submittedName>
        <fullName evidence="1">Uncharacterized protein</fullName>
    </submittedName>
</protein>
<gene>
    <name evidence="1" type="ORF">DPMN_159602</name>
</gene>
<dbReference type="EMBL" id="JAIWYP010000008">
    <property type="protein sequence ID" value="KAH3781700.1"/>
    <property type="molecule type" value="Genomic_DNA"/>
</dbReference>
<dbReference type="Gene3D" id="2.170.300.10">
    <property type="entry name" value="Tie2 ligand-binding domain superfamily"/>
    <property type="match status" value="1"/>
</dbReference>
<accession>A0A9D4IPB1</accession>
<sequence length="59" mass="6090">MLIIAVCDDGTYGPTCSGRCGFCQDGAACHKETGTCPAGCQGGWKGDLCIQSKSNVFLN</sequence>
<comment type="caution">
    <text evidence="1">The sequence shown here is derived from an EMBL/GenBank/DDBJ whole genome shotgun (WGS) entry which is preliminary data.</text>
</comment>
<proteinExistence type="predicted"/>
<reference evidence="1" key="2">
    <citation type="submission" date="2020-11" db="EMBL/GenBank/DDBJ databases">
        <authorList>
            <person name="McCartney M.A."/>
            <person name="Auch B."/>
            <person name="Kono T."/>
            <person name="Mallez S."/>
            <person name="Becker A."/>
            <person name="Gohl D.M."/>
            <person name="Silverstein K.A.T."/>
            <person name="Koren S."/>
            <person name="Bechman K.B."/>
            <person name="Herman A."/>
            <person name="Abrahante J.E."/>
            <person name="Garbe J."/>
        </authorList>
    </citation>
    <scope>NUCLEOTIDE SEQUENCE</scope>
    <source>
        <strain evidence="1">Duluth1</strain>
        <tissue evidence="1">Whole animal</tissue>
    </source>
</reference>
<dbReference type="AlphaFoldDB" id="A0A9D4IPB1"/>
<dbReference type="Proteomes" id="UP000828390">
    <property type="component" value="Unassembled WGS sequence"/>
</dbReference>
<reference evidence="1" key="1">
    <citation type="journal article" date="2019" name="bioRxiv">
        <title>The Genome of the Zebra Mussel, Dreissena polymorpha: A Resource for Invasive Species Research.</title>
        <authorList>
            <person name="McCartney M.A."/>
            <person name="Auch B."/>
            <person name="Kono T."/>
            <person name="Mallez S."/>
            <person name="Zhang Y."/>
            <person name="Obille A."/>
            <person name="Becker A."/>
            <person name="Abrahante J.E."/>
            <person name="Garbe J."/>
            <person name="Badalamenti J.P."/>
            <person name="Herman A."/>
            <person name="Mangelson H."/>
            <person name="Liachko I."/>
            <person name="Sullivan S."/>
            <person name="Sone E.D."/>
            <person name="Koren S."/>
            <person name="Silverstein K.A.T."/>
            <person name="Beckman K.B."/>
            <person name="Gohl D.M."/>
        </authorList>
    </citation>
    <scope>NUCLEOTIDE SEQUENCE</scope>
    <source>
        <strain evidence="1">Duluth1</strain>
        <tissue evidence="1">Whole animal</tissue>
    </source>
</reference>
<evidence type="ECO:0000313" key="2">
    <source>
        <dbReference type="Proteomes" id="UP000828390"/>
    </source>
</evidence>
<name>A0A9D4IPB1_DREPO</name>
<keyword evidence="2" id="KW-1185">Reference proteome</keyword>
<organism evidence="1 2">
    <name type="scientific">Dreissena polymorpha</name>
    <name type="common">Zebra mussel</name>
    <name type="synonym">Mytilus polymorpha</name>
    <dbReference type="NCBI Taxonomy" id="45954"/>
    <lineage>
        <taxon>Eukaryota</taxon>
        <taxon>Metazoa</taxon>
        <taxon>Spiralia</taxon>
        <taxon>Lophotrochozoa</taxon>
        <taxon>Mollusca</taxon>
        <taxon>Bivalvia</taxon>
        <taxon>Autobranchia</taxon>
        <taxon>Heteroconchia</taxon>
        <taxon>Euheterodonta</taxon>
        <taxon>Imparidentia</taxon>
        <taxon>Neoheterodontei</taxon>
        <taxon>Myida</taxon>
        <taxon>Dreissenoidea</taxon>
        <taxon>Dreissenidae</taxon>
        <taxon>Dreissena</taxon>
    </lineage>
</organism>
<evidence type="ECO:0000313" key="1">
    <source>
        <dbReference type="EMBL" id="KAH3781700.1"/>
    </source>
</evidence>